<name>A0ABP8NQR4_9BACT</name>
<sequence length="135" mass="15012">MNGTEYIRGKGLKVTPVRLKVLEELQDTHLAMSHTELEATFGKVDRITLYRALKDFEEAGIVHKIVGADGVTRFAVCSHDCPDVTHTDDHVHFNCTRCHKMFCLEHTHAPALKLPAGFTPTSVHTLVHGVCKHCA</sequence>
<organism evidence="1 2">
    <name type="scientific">Nemorincola caseinilytica</name>
    <dbReference type="NCBI Taxonomy" id="2054315"/>
    <lineage>
        <taxon>Bacteria</taxon>
        <taxon>Pseudomonadati</taxon>
        <taxon>Bacteroidota</taxon>
        <taxon>Chitinophagia</taxon>
        <taxon>Chitinophagales</taxon>
        <taxon>Chitinophagaceae</taxon>
        <taxon>Nemorincola</taxon>
    </lineage>
</organism>
<dbReference type="InterPro" id="IPR036388">
    <property type="entry name" value="WH-like_DNA-bd_sf"/>
</dbReference>
<dbReference type="InterPro" id="IPR036390">
    <property type="entry name" value="WH_DNA-bd_sf"/>
</dbReference>
<keyword evidence="2" id="KW-1185">Reference proteome</keyword>
<dbReference type="PANTHER" id="PTHR33202:SF22">
    <property type="entry name" value="HYDROGEN PEROXIDE SENSITIVE REPRESSOR"/>
    <property type="match status" value="1"/>
</dbReference>
<evidence type="ECO:0008006" key="3">
    <source>
        <dbReference type="Google" id="ProtNLM"/>
    </source>
</evidence>
<dbReference type="InterPro" id="IPR002481">
    <property type="entry name" value="FUR"/>
</dbReference>
<gene>
    <name evidence="1" type="ORF">GCM10023093_29950</name>
</gene>
<proteinExistence type="predicted"/>
<dbReference type="Gene3D" id="1.10.10.10">
    <property type="entry name" value="Winged helix-like DNA-binding domain superfamily/Winged helix DNA-binding domain"/>
    <property type="match status" value="1"/>
</dbReference>
<comment type="caution">
    <text evidence="1">The sequence shown here is derived from an EMBL/GenBank/DDBJ whole genome shotgun (WGS) entry which is preliminary data.</text>
</comment>
<reference evidence="2" key="1">
    <citation type="journal article" date="2019" name="Int. J. Syst. Evol. Microbiol.">
        <title>The Global Catalogue of Microorganisms (GCM) 10K type strain sequencing project: providing services to taxonomists for standard genome sequencing and annotation.</title>
        <authorList>
            <consortium name="The Broad Institute Genomics Platform"/>
            <consortium name="The Broad Institute Genome Sequencing Center for Infectious Disease"/>
            <person name="Wu L."/>
            <person name="Ma J."/>
        </authorList>
    </citation>
    <scope>NUCLEOTIDE SEQUENCE [LARGE SCALE GENOMIC DNA]</scope>
    <source>
        <strain evidence="2">JCM 32105</strain>
    </source>
</reference>
<dbReference type="Pfam" id="PF01475">
    <property type="entry name" value="FUR"/>
    <property type="match status" value="1"/>
</dbReference>
<dbReference type="EMBL" id="BAABFA010000024">
    <property type="protein sequence ID" value="GAA4469817.1"/>
    <property type="molecule type" value="Genomic_DNA"/>
</dbReference>
<dbReference type="Proteomes" id="UP001500067">
    <property type="component" value="Unassembled WGS sequence"/>
</dbReference>
<protein>
    <recommendedName>
        <fullName evidence="3">Transcriptional repressor</fullName>
    </recommendedName>
</protein>
<evidence type="ECO:0000313" key="2">
    <source>
        <dbReference type="Proteomes" id="UP001500067"/>
    </source>
</evidence>
<evidence type="ECO:0000313" key="1">
    <source>
        <dbReference type="EMBL" id="GAA4469817.1"/>
    </source>
</evidence>
<dbReference type="RefSeq" id="WP_345085033.1">
    <property type="nucleotide sequence ID" value="NZ_BAABFA010000024.1"/>
</dbReference>
<dbReference type="SUPFAM" id="SSF46785">
    <property type="entry name" value="Winged helix' DNA-binding domain"/>
    <property type="match status" value="1"/>
</dbReference>
<accession>A0ABP8NQR4</accession>
<dbReference type="PANTHER" id="PTHR33202">
    <property type="entry name" value="ZINC UPTAKE REGULATION PROTEIN"/>
    <property type="match status" value="1"/>
</dbReference>